<organism evidence="2 3">
    <name type="scientific">Haematococcus lacustris</name>
    <name type="common">Green alga</name>
    <name type="synonym">Haematococcus pluvialis</name>
    <dbReference type="NCBI Taxonomy" id="44745"/>
    <lineage>
        <taxon>Eukaryota</taxon>
        <taxon>Viridiplantae</taxon>
        <taxon>Chlorophyta</taxon>
        <taxon>core chlorophytes</taxon>
        <taxon>Chlorophyceae</taxon>
        <taxon>CS clade</taxon>
        <taxon>Chlamydomonadales</taxon>
        <taxon>Haematococcaceae</taxon>
        <taxon>Haematococcus</taxon>
    </lineage>
</organism>
<evidence type="ECO:0000313" key="2">
    <source>
        <dbReference type="EMBL" id="GFH20759.1"/>
    </source>
</evidence>
<sequence>MLGCLCAEMAGQRMGRLMWESAHFATACPWSSRQRRALVKVRARKHVGELGADEPIAPFVEEAAAASHGLFDDSFKSALASTLSRNGTASLLEGQERLNDENRISAQEEVLRAAIMACRATLMKLQMIHQESEKAIELEKKQLERLQFALEKARNDAAYYRATLATPEPATRTAHAVGSA</sequence>
<keyword evidence="3" id="KW-1185">Reference proteome</keyword>
<keyword evidence="1" id="KW-0175">Coiled coil</keyword>
<accession>A0A699ZM93</accession>
<gene>
    <name evidence="2" type="ORF">HaLaN_17933</name>
</gene>
<dbReference type="AlphaFoldDB" id="A0A699ZM93"/>
<comment type="caution">
    <text evidence="2">The sequence shown here is derived from an EMBL/GenBank/DDBJ whole genome shotgun (WGS) entry which is preliminary data.</text>
</comment>
<dbReference type="Proteomes" id="UP000485058">
    <property type="component" value="Unassembled WGS sequence"/>
</dbReference>
<proteinExistence type="predicted"/>
<evidence type="ECO:0000313" key="3">
    <source>
        <dbReference type="Proteomes" id="UP000485058"/>
    </source>
</evidence>
<name>A0A699ZM93_HAELA</name>
<dbReference type="EMBL" id="BLLF01001692">
    <property type="protein sequence ID" value="GFH20759.1"/>
    <property type="molecule type" value="Genomic_DNA"/>
</dbReference>
<protein>
    <submittedName>
        <fullName evidence="2">Expressed protein</fullName>
    </submittedName>
</protein>
<reference evidence="2 3" key="1">
    <citation type="submission" date="2020-02" db="EMBL/GenBank/DDBJ databases">
        <title>Draft genome sequence of Haematococcus lacustris strain NIES-144.</title>
        <authorList>
            <person name="Morimoto D."/>
            <person name="Nakagawa S."/>
            <person name="Yoshida T."/>
            <person name="Sawayama S."/>
        </authorList>
    </citation>
    <scope>NUCLEOTIDE SEQUENCE [LARGE SCALE GENOMIC DNA]</scope>
    <source>
        <strain evidence="2 3">NIES-144</strain>
    </source>
</reference>
<evidence type="ECO:0000256" key="1">
    <source>
        <dbReference type="SAM" id="Coils"/>
    </source>
</evidence>
<feature type="coiled-coil region" evidence="1">
    <location>
        <begin position="129"/>
        <end position="156"/>
    </location>
</feature>